<protein>
    <submittedName>
        <fullName evidence="1">Uncharacterized protein</fullName>
    </submittedName>
</protein>
<dbReference type="STRING" id="414048.SAMN04489864_10160"/>
<dbReference type="EMBL" id="FOPP01000001">
    <property type="protein sequence ID" value="SFG56323.1"/>
    <property type="molecule type" value="Genomic_DNA"/>
</dbReference>
<dbReference type="AlphaFoldDB" id="A0A1I2SUW0"/>
<gene>
    <name evidence="1" type="ORF">SAMN04489864_10160</name>
</gene>
<sequence length="94" mass="10480">MEHGMKLSLINFRDEIASCLAMTLMLKVALLHTLQPLAMRLMLKIALLHALQPLAMRLTRTLSGTPRIPSLRGTTQSLSDMPLNFVLNSNLIVK</sequence>
<evidence type="ECO:0000313" key="2">
    <source>
        <dbReference type="Proteomes" id="UP000199666"/>
    </source>
</evidence>
<keyword evidence="2" id="KW-1185">Reference proteome</keyword>
<dbReference type="Proteomes" id="UP000199666">
    <property type="component" value="Unassembled WGS sequence"/>
</dbReference>
<proteinExistence type="predicted"/>
<reference evidence="1 2" key="1">
    <citation type="submission" date="2016-10" db="EMBL/GenBank/DDBJ databases">
        <authorList>
            <person name="de Groot N.N."/>
        </authorList>
    </citation>
    <scope>NUCLEOTIDE SEQUENCE [LARGE SCALE GENOMIC DNA]</scope>
    <source>
        <strain evidence="1 2">DSM 18684</strain>
    </source>
</reference>
<evidence type="ECO:0000313" key="1">
    <source>
        <dbReference type="EMBL" id="SFG56323.1"/>
    </source>
</evidence>
<accession>A0A1I2SUW0</accession>
<name>A0A1I2SUW0_9SPHI</name>
<organism evidence="1 2">
    <name type="scientific">Pedobacter insulae</name>
    <dbReference type="NCBI Taxonomy" id="414048"/>
    <lineage>
        <taxon>Bacteria</taxon>
        <taxon>Pseudomonadati</taxon>
        <taxon>Bacteroidota</taxon>
        <taxon>Sphingobacteriia</taxon>
        <taxon>Sphingobacteriales</taxon>
        <taxon>Sphingobacteriaceae</taxon>
        <taxon>Pedobacter</taxon>
    </lineage>
</organism>